<name>A0A139SXA5_9GAMM</name>
<sequence>MNPLKQILLGLTLLAASLFSAASEPPPAVQAVKQKVTDMAAHYAKQLDGFFGDRHTELMASGEGSDSPLYQQLKLVLDGFREESGAYYVYCLIDQDPGDDHFEITVDGSVEPDDWLNPYETESQFIAALAGTPTPAPSAWNDDEAGLKPVWSAFAPIHNSEGKIVAILGLDYPAPQILEFPQWNRDSDEFSKQP</sequence>
<organism evidence="2 3">
    <name type="scientific">Ventosimonas gracilis</name>
    <dbReference type="NCBI Taxonomy" id="1680762"/>
    <lineage>
        <taxon>Bacteria</taxon>
        <taxon>Pseudomonadati</taxon>
        <taxon>Pseudomonadota</taxon>
        <taxon>Gammaproteobacteria</taxon>
        <taxon>Pseudomonadales</taxon>
        <taxon>Ventosimonadaceae</taxon>
        <taxon>Ventosimonas</taxon>
    </lineage>
</organism>
<feature type="signal peptide" evidence="1">
    <location>
        <begin position="1"/>
        <end position="22"/>
    </location>
</feature>
<evidence type="ECO:0000313" key="2">
    <source>
        <dbReference type="EMBL" id="KXU39248.1"/>
    </source>
</evidence>
<feature type="chain" id="PRO_5007299509" description="Single Cache domain-containing protein" evidence="1">
    <location>
        <begin position="23"/>
        <end position="194"/>
    </location>
</feature>
<dbReference type="AlphaFoldDB" id="A0A139SXA5"/>
<evidence type="ECO:0008006" key="4">
    <source>
        <dbReference type="Google" id="ProtNLM"/>
    </source>
</evidence>
<comment type="caution">
    <text evidence="2">The sequence shown here is derived from an EMBL/GenBank/DDBJ whole genome shotgun (WGS) entry which is preliminary data.</text>
</comment>
<gene>
    <name evidence="2" type="ORF">AXE65_09215</name>
</gene>
<evidence type="ECO:0000313" key="3">
    <source>
        <dbReference type="Proteomes" id="UP000072660"/>
    </source>
</evidence>
<evidence type="ECO:0000256" key="1">
    <source>
        <dbReference type="SAM" id="SignalP"/>
    </source>
</evidence>
<dbReference type="RefSeq" id="WP_068386833.1">
    <property type="nucleotide sequence ID" value="NZ_LSZO01000018.1"/>
</dbReference>
<accession>A0A139SXA5</accession>
<keyword evidence="1" id="KW-0732">Signal</keyword>
<keyword evidence="3" id="KW-1185">Reference proteome</keyword>
<dbReference type="OrthoDB" id="9803190at2"/>
<proteinExistence type="predicted"/>
<dbReference type="Proteomes" id="UP000072660">
    <property type="component" value="Unassembled WGS sequence"/>
</dbReference>
<reference evidence="2 3" key="1">
    <citation type="submission" date="2016-02" db="EMBL/GenBank/DDBJ databases">
        <authorList>
            <person name="Wen L."/>
            <person name="He K."/>
            <person name="Yang H."/>
        </authorList>
    </citation>
    <scope>NUCLEOTIDE SEQUENCE [LARGE SCALE GENOMIC DNA]</scope>
    <source>
        <strain evidence="2 3">CV58</strain>
    </source>
</reference>
<protein>
    <recommendedName>
        <fullName evidence="4">Single Cache domain-containing protein</fullName>
    </recommendedName>
</protein>
<dbReference type="EMBL" id="LSZO01000018">
    <property type="protein sequence ID" value="KXU39248.1"/>
    <property type="molecule type" value="Genomic_DNA"/>
</dbReference>